<keyword evidence="3" id="KW-1185">Reference proteome</keyword>
<dbReference type="EMBL" id="JBIGIC010000001">
    <property type="protein sequence ID" value="MFG6485504.1"/>
    <property type="molecule type" value="Genomic_DNA"/>
</dbReference>
<keyword evidence="1" id="KW-0732">Signal</keyword>
<comment type="caution">
    <text evidence="2">The sequence shown here is derived from an EMBL/GenBank/DDBJ whole genome shotgun (WGS) entry which is preliminary data.</text>
</comment>
<sequence length="158" mass="17088">MRPSHIVTLLALATLQACAQPPTQPLFAKTDWTVSAVSCPAGCSALTRDFLQKQLGQHITLDDNHFDAPFVDRCAGSLRYLPRQQPVADVLAELRRAAPPNAKPLTPASLGVAGDARLTTATALCREAAGEMSYQRLLAIEPGRVLVLFEEQSVIELR</sequence>
<name>A0ABW7H6H3_9BURK</name>
<protein>
    <recommendedName>
        <fullName evidence="4">Lipoprotein</fullName>
    </recommendedName>
</protein>
<feature type="signal peptide" evidence="1">
    <location>
        <begin position="1"/>
        <end position="19"/>
    </location>
</feature>
<evidence type="ECO:0000313" key="2">
    <source>
        <dbReference type="EMBL" id="MFG6485504.1"/>
    </source>
</evidence>
<evidence type="ECO:0000313" key="3">
    <source>
        <dbReference type="Proteomes" id="UP001606134"/>
    </source>
</evidence>
<reference evidence="2 3" key="1">
    <citation type="submission" date="2024-08" db="EMBL/GenBank/DDBJ databases">
        <authorList>
            <person name="Lu H."/>
        </authorList>
    </citation>
    <scope>NUCLEOTIDE SEQUENCE [LARGE SCALE GENOMIC DNA]</scope>
    <source>
        <strain evidence="2 3">BYS78W</strain>
    </source>
</reference>
<dbReference type="Proteomes" id="UP001606134">
    <property type="component" value="Unassembled WGS sequence"/>
</dbReference>
<evidence type="ECO:0000256" key="1">
    <source>
        <dbReference type="SAM" id="SignalP"/>
    </source>
</evidence>
<evidence type="ECO:0008006" key="4">
    <source>
        <dbReference type="Google" id="ProtNLM"/>
    </source>
</evidence>
<feature type="chain" id="PRO_5046755812" description="Lipoprotein" evidence="1">
    <location>
        <begin position="20"/>
        <end position="158"/>
    </location>
</feature>
<accession>A0ABW7H6H3</accession>
<organism evidence="2 3">
    <name type="scientific">Pelomonas candidula</name>
    <dbReference type="NCBI Taxonomy" id="3299025"/>
    <lineage>
        <taxon>Bacteria</taxon>
        <taxon>Pseudomonadati</taxon>
        <taxon>Pseudomonadota</taxon>
        <taxon>Betaproteobacteria</taxon>
        <taxon>Burkholderiales</taxon>
        <taxon>Sphaerotilaceae</taxon>
        <taxon>Roseateles</taxon>
    </lineage>
</organism>
<dbReference type="PROSITE" id="PS51257">
    <property type="entry name" value="PROKAR_LIPOPROTEIN"/>
    <property type="match status" value="1"/>
</dbReference>
<gene>
    <name evidence="2" type="ORF">ACG04R_02400</name>
</gene>
<proteinExistence type="predicted"/>
<dbReference type="RefSeq" id="WP_394406175.1">
    <property type="nucleotide sequence ID" value="NZ_JBIGIC010000001.1"/>
</dbReference>